<keyword evidence="1" id="KW-0812">Transmembrane</keyword>
<reference evidence="3 4" key="1">
    <citation type="submission" date="2024-10" db="EMBL/GenBank/DDBJ databases">
        <title>Updated reference genomes for cyclostephanoid diatoms.</title>
        <authorList>
            <person name="Roberts W.R."/>
            <person name="Alverson A.J."/>
        </authorList>
    </citation>
    <scope>NUCLEOTIDE SEQUENCE [LARGE SCALE GENOMIC DNA]</scope>
    <source>
        <strain evidence="3 4">AJA010-31</strain>
    </source>
</reference>
<organism evidence="3 4">
    <name type="scientific">Cyclotella atomus</name>
    <dbReference type="NCBI Taxonomy" id="382360"/>
    <lineage>
        <taxon>Eukaryota</taxon>
        <taxon>Sar</taxon>
        <taxon>Stramenopiles</taxon>
        <taxon>Ochrophyta</taxon>
        <taxon>Bacillariophyta</taxon>
        <taxon>Coscinodiscophyceae</taxon>
        <taxon>Thalassiosirophycidae</taxon>
        <taxon>Stephanodiscales</taxon>
        <taxon>Stephanodiscaceae</taxon>
        <taxon>Cyclotella</taxon>
    </lineage>
</organism>
<accession>A0ABD3N4P2</accession>
<feature type="signal peptide" evidence="2">
    <location>
        <begin position="1"/>
        <end position="16"/>
    </location>
</feature>
<keyword evidence="4" id="KW-1185">Reference proteome</keyword>
<sequence>MLEILLVSLISIGSNAFSFAPTFCTPPYQLKLRASIVDDGDSQRLVALMSTADKDESAINRTILSLESTFHQDSSTEDAARFRGFIDLYEVQHVLSSNKKNNPVGGKWTRPKGLAQKLFRTRKTYQHLLPLNQTGLSRHTANAVAEAINVISLDALDGLIRAFVILRGDAVPLTSSELTQMNNNRTITPLSNLAVRAYFDPPRILFGKRNKNSYSYLPLQLGPVSDVVLDTTFYDKRFRIGMGGTSGTRFVFARTNDEEANEYKDLLKMPLANKVKVMSRLIAMIVLSLYVASGCAGMSKLWERVLATGFAQRLMQGVMTIISKTPKRLVWNALRVLAGISSFAVGLLVLLISFSSGGIERDEMIPAE</sequence>
<evidence type="ECO:0000256" key="2">
    <source>
        <dbReference type="SAM" id="SignalP"/>
    </source>
</evidence>
<dbReference type="EMBL" id="JALLPJ020001295">
    <property type="protein sequence ID" value="KAL3771040.1"/>
    <property type="molecule type" value="Genomic_DNA"/>
</dbReference>
<feature type="transmembrane region" description="Helical" evidence="1">
    <location>
        <begin position="277"/>
        <end position="296"/>
    </location>
</feature>
<proteinExistence type="predicted"/>
<evidence type="ECO:0000256" key="1">
    <source>
        <dbReference type="SAM" id="Phobius"/>
    </source>
</evidence>
<evidence type="ECO:0000313" key="3">
    <source>
        <dbReference type="EMBL" id="KAL3771040.1"/>
    </source>
</evidence>
<gene>
    <name evidence="3" type="ORF">ACHAWO_013218</name>
</gene>
<evidence type="ECO:0000313" key="4">
    <source>
        <dbReference type="Proteomes" id="UP001530400"/>
    </source>
</evidence>
<feature type="chain" id="PRO_5044840518" description="Transmembrane protein" evidence="2">
    <location>
        <begin position="17"/>
        <end position="368"/>
    </location>
</feature>
<dbReference type="AlphaFoldDB" id="A0ABD3N4P2"/>
<protein>
    <recommendedName>
        <fullName evidence="5">Transmembrane protein</fullName>
    </recommendedName>
</protein>
<keyword evidence="1" id="KW-1133">Transmembrane helix</keyword>
<comment type="caution">
    <text evidence="3">The sequence shown here is derived from an EMBL/GenBank/DDBJ whole genome shotgun (WGS) entry which is preliminary data.</text>
</comment>
<name>A0ABD3N4P2_9STRA</name>
<keyword evidence="1" id="KW-0472">Membrane</keyword>
<evidence type="ECO:0008006" key="5">
    <source>
        <dbReference type="Google" id="ProtNLM"/>
    </source>
</evidence>
<feature type="transmembrane region" description="Helical" evidence="1">
    <location>
        <begin position="329"/>
        <end position="354"/>
    </location>
</feature>
<keyword evidence="2" id="KW-0732">Signal</keyword>
<dbReference type="Proteomes" id="UP001530400">
    <property type="component" value="Unassembled WGS sequence"/>
</dbReference>